<evidence type="ECO:0000256" key="18">
    <source>
        <dbReference type="SAM" id="MobiDB-lite"/>
    </source>
</evidence>
<feature type="compositionally biased region" description="Low complexity" evidence="18">
    <location>
        <begin position="378"/>
        <end position="393"/>
    </location>
</feature>
<feature type="compositionally biased region" description="Basic and acidic residues" evidence="18">
    <location>
        <begin position="404"/>
        <end position="413"/>
    </location>
</feature>
<sequence>MASARLTLPRVLGIPIFVDLSWFFVAALIGWSLAAGVFPALLPGMPRPVYLWMAVAGTLGLFVCILLHELAHSVVARAFGMRINGITLFVFGGVAEIADEPDKASHEFLVAIAGPAASGVIALACWAVSQPFPLLGGWPAAAATLAYLGQLNAYLALFNLVPAFPLDGGRVLRAALWRLRGDYAWATQVAAACGDLFGLFLIALGFWNTATGDVMGGLWGVVIGMFLRNAAASGYRDMQVRTVLGGMRVADVMTPDPIFVSPQAVVGDFLTRYVYRYHHRSFPVVWDGRVMGVVGIPQVATLAPDEWSATPVRDIMVPCGEPDFIAADASVVDAFRRLGEAGRHRLWVLDHGRLVGVIAARDLMVLASLATDLPALARRGGTAPSGPGASSPPHLTGPGPLDIHTQRDGGHHA</sequence>
<dbReference type="Pfam" id="PF00571">
    <property type="entry name" value="CBS"/>
    <property type="match status" value="2"/>
</dbReference>
<dbReference type="Gene3D" id="3.10.580.10">
    <property type="entry name" value="CBS-domain"/>
    <property type="match status" value="2"/>
</dbReference>
<evidence type="ECO:0000256" key="14">
    <source>
        <dbReference type="PIRNR" id="PIRNR006404"/>
    </source>
</evidence>
<dbReference type="EMBL" id="VITN01000007">
    <property type="protein sequence ID" value="TWB20333.1"/>
    <property type="molecule type" value="Genomic_DNA"/>
</dbReference>
<evidence type="ECO:0000256" key="9">
    <source>
        <dbReference type="ARBA" id="ARBA00022833"/>
    </source>
</evidence>
<evidence type="ECO:0000259" key="19">
    <source>
        <dbReference type="PROSITE" id="PS51371"/>
    </source>
</evidence>
<feature type="binding site" evidence="16">
    <location>
        <position position="72"/>
    </location>
    <ligand>
        <name>Zn(2+)</name>
        <dbReference type="ChEBI" id="CHEBI:29105"/>
        <note>catalytic</note>
    </ligand>
</feature>
<keyword evidence="5 14" id="KW-0812">Transmembrane</keyword>
<dbReference type="PANTHER" id="PTHR39188">
    <property type="entry name" value="MEMBRANE-ASSOCIATED ZINC METALLOPROTEASE M50B"/>
    <property type="match status" value="1"/>
</dbReference>
<evidence type="ECO:0000313" key="20">
    <source>
        <dbReference type="EMBL" id="TWB20333.1"/>
    </source>
</evidence>
<proteinExistence type="inferred from homology"/>
<keyword evidence="13 14" id="KW-0472">Membrane</keyword>
<evidence type="ECO:0000256" key="4">
    <source>
        <dbReference type="ARBA" id="ARBA00022670"/>
    </source>
</evidence>
<protein>
    <recommendedName>
        <fullName evidence="14">Zinc metalloprotease</fullName>
    </recommendedName>
</protein>
<keyword evidence="10 14" id="KW-1133">Transmembrane helix</keyword>
<feature type="transmembrane region" description="Helical" evidence="14">
    <location>
        <begin position="49"/>
        <end position="68"/>
    </location>
</feature>
<keyword evidence="6 14" id="KW-0479">Metal-binding</keyword>
<dbReference type="AlphaFoldDB" id="A0A560FFE7"/>
<dbReference type="CDD" id="cd06164">
    <property type="entry name" value="S2P-M50_SpoIVFB_CBS"/>
    <property type="match status" value="1"/>
</dbReference>
<dbReference type="Pfam" id="PF02163">
    <property type="entry name" value="Peptidase_M50"/>
    <property type="match status" value="2"/>
</dbReference>
<comment type="caution">
    <text evidence="20">The sequence shown here is derived from an EMBL/GenBank/DDBJ whole genome shotgun (WGS) entry which is preliminary data.</text>
</comment>
<evidence type="ECO:0000256" key="6">
    <source>
        <dbReference type="ARBA" id="ARBA00022723"/>
    </source>
</evidence>
<dbReference type="Proteomes" id="UP000319859">
    <property type="component" value="Unassembled WGS sequence"/>
</dbReference>
<organism evidence="20 21">
    <name type="scientific">Nitrospirillum amazonense</name>
    <dbReference type="NCBI Taxonomy" id="28077"/>
    <lineage>
        <taxon>Bacteria</taxon>
        <taxon>Pseudomonadati</taxon>
        <taxon>Pseudomonadota</taxon>
        <taxon>Alphaproteobacteria</taxon>
        <taxon>Rhodospirillales</taxon>
        <taxon>Azospirillaceae</taxon>
        <taxon>Nitrospirillum</taxon>
    </lineage>
</organism>
<dbReference type="PROSITE" id="PS51371">
    <property type="entry name" value="CBS"/>
    <property type="match status" value="2"/>
</dbReference>
<evidence type="ECO:0000256" key="8">
    <source>
        <dbReference type="ARBA" id="ARBA00022801"/>
    </source>
</evidence>
<feature type="binding site" evidence="16">
    <location>
        <position position="68"/>
    </location>
    <ligand>
        <name>Zn(2+)</name>
        <dbReference type="ChEBI" id="CHEBI:29105"/>
        <note>catalytic</note>
    </ligand>
</feature>
<comment type="subcellular location">
    <subcellularLocation>
        <location evidence="1 14">Cell membrane</location>
        <topology evidence="1 14">Multi-pass membrane protein</topology>
    </subcellularLocation>
</comment>
<evidence type="ECO:0000256" key="16">
    <source>
        <dbReference type="PIRSR" id="PIRSR006404-2"/>
    </source>
</evidence>
<feature type="transmembrane region" description="Helical" evidence="14">
    <location>
        <begin position="183"/>
        <end position="208"/>
    </location>
</feature>
<comment type="cofactor">
    <cofactor evidence="14 16">
        <name>Zn(2+)</name>
        <dbReference type="ChEBI" id="CHEBI:29105"/>
    </cofactor>
    <text evidence="14 16">Binds 1 zinc ion per subunit.</text>
</comment>
<dbReference type="InterPro" id="IPR000644">
    <property type="entry name" value="CBS_dom"/>
</dbReference>
<evidence type="ECO:0000256" key="5">
    <source>
        <dbReference type="ARBA" id="ARBA00022692"/>
    </source>
</evidence>
<evidence type="ECO:0000256" key="11">
    <source>
        <dbReference type="ARBA" id="ARBA00023049"/>
    </source>
</evidence>
<keyword evidence="4 14" id="KW-0645">Protease</keyword>
<feature type="active site" evidence="15">
    <location>
        <position position="69"/>
    </location>
</feature>
<dbReference type="SMART" id="SM00116">
    <property type="entry name" value="CBS"/>
    <property type="match status" value="2"/>
</dbReference>
<evidence type="ECO:0000256" key="15">
    <source>
        <dbReference type="PIRSR" id="PIRSR006404-1"/>
    </source>
</evidence>
<accession>A0A560FFE7</accession>
<evidence type="ECO:0000256" key="1">
    <source>
        <dbReference type="ARBA" id="ARBA00004651"/>
    </source>
</evidence>
<keyword evidence="3 14" id="KW-1003">Cell membrane</keyword>
<dbReference type="PANTHER" id="PTHR39188:SF3">
    <property type="entry name" value="STAGE IV SPORULATION PROTEIN FB"/>
    <property type="match status" value="1"/>
</dbReference>
<feature type="transmembrane region" description="Helical" evidence="14">
    <location>
        <begin position="214"/>
        <end position="231"/>
    </location>
</feature>
<feature type="transmembrane region" description="Helical" evidence="14">
    <location>
        <begin position="74"/>
        <end position="96"/>
    </location>
</feature>
<evidence type="ECO:0000256" key="12">
    <source>
        <dbReference type="ARBA" id="ARBA00023122"/>
    </source>
</evidence>
<dbReference type="InterPro" id="IPR016483">
    <property type="entry name" value="UCP006404_Pept_M50_CBS"/>
</dbReference>
<feature type="transmembrane region" description="Helical" evidence="14">
    <location>
        <begin position="20"/>
        <end position="42"/>
    </location>
</feature>
<keyword evidence="7" id="KW-0677">Repeat</keyword>
<dbReference type="GO" id="GO:0006508">
    <property type="term" value="P:proteolysis"/>
    <property type="evidence" value="ECO:0007669"/>
    <property type="project" value="UniProtKB-KW"/>
</dbReference>
<dbReference type="GO" id="GO:0008237">
    <property type="term" value="F:metallopeptidase activity"/>
    <property type="evidence" value="ECO:0007669"/>
    <property type="project" value="UniProtKB-UniRule"/>
</dbReference>
<evidence type="ECO:0000313" key="21">
    <source>
        <dbReference type="Proteomes" id="UP000319859"/>
    </source>
</evidence>
<evidence type="ECO:0000256" key="3">
    <source>
        <dbReference type="ARBA" id="ARBA00022475"/>
    </source>
</evidence>
<keyword evidence="9 14" id="KW-0862">Zinc</keyword>
<dbReference type="RefSeq" id="WP_186457344.1">
    <property type="nucleotide sequence ID" value="NZ_VITN01000007.1"/>
</dbReference>
<comment type="similarity">
    <text evidence="2 14">Belongs to the peptidase M50B family.</text>
</comment>
<reference evidence="20 21" key="1">
    <citation type="submission" date="2019-06" db="EMBL/GenBank/DDBJ databases">
        <title>Genomic Encyclopedia of Type Strains, Phase IV (KMG-V): Genome sequencing to study the core and pangenomes of soil and plant-associated prokaryotes.</title>
        <authorList>
            <person name="Whitman W."/>
        </authorList>
    </citation>
    <scope>NUCLEOTIDE SEQUENCE [LARGE SCALE GENOMIC DNA]</scope>
    <source>
        <strain evidence="20 21">BR 11880</strain>
    </source>
</reference>
<evidence type="ECO:0000256" key="13">
    <source>
        <dbReference type="ARBA" id="ARBA00023136"/>
    </source>
</evidence>
<evidence type="ECO:0000256" key="2">
    <source>
        <dbReference type="ARBA" id="ARBA00007931"/>
    </source>
</evidence>
<keyword evidence="12 17" id="KW-0129">CBS domain</keyword>
<dbReference type="GO" id="GO:0046872">
    <property type="term" value="F:metal ion binding"/>
    <property type="evidence" value="ECO:0007669"/>
    <property type="project" value="UniProtKB-UniRule"/>
</dbReference>
<feature type="domain" description="CBS" evidence="19">
    <location>
        <begin position="253"/>
        <end position="310"/>
    </location>
</feature>
<keyword evidence="11 14" id="KW-0482">Metalloprotease</keyword>
<dbReference type="PIRSF" id="PIRSF006404">
    <property type="entry name" value="UCP006404_Pept_M50_CBS"/>
    <property type="match status" value="1"/>
</dbReference>
<feature type="transmembrane region" description="Helical" evidence="14">
    <location>
        <begin position="141"/>
        <end position="162"/>
    </location>
</feature>
<dbReference type="GO" id="GO:0005886">
    <property type="term" value="C:plasma membrane"/>
    <property type="evidence" value="ECO:0007669"/>
    <property type="project" value="UniProtKB-SubCell"/>
</dbReference>
<dbReference type="SUPFAM" id="SSF54631">
    <property type="entry name" value="CBS-domain pair"/>
    <property type="match status" value="1"/>
</dbReference>
<evidence type="ECO:0000256" key="10">
    <source>
        <dbReference type="ARBA" id="ARBA00022989"/>
    </source>
</evidence>
<name>A0A560FFE7_9PROT</name>
<feature type="region of interest" description="Disordered" evidence="18">
    <location>
        <begin position="378"/>
        <end position="413"/>
    </location>
</feature>
<dbReference type="InterPro" id="IPR008915">
    <property type="entry name" value="Peptidase_M50"/>
</dbReference>
<evidence type="ECO:0000256" key="17">
    <source>
        <dbReference type="PROSITE-ProRule" id="PRU00703"/>
    </source>
</evidence>
<evidence type="ECO:0000256" key="7">
    <source>
        <dbReference type="ARBA" id="ARBA00022737"/>
    </source>
</evidence>
<keyword evidence="8 14" id="KW-0378">Hydrolase</keyword>
<gene>
    <name evidence="20" type="ORF">FBZ89_10744</name>
</gene>
<dbReference type="InterPro" id="IPR046342">
    <property type="entry name" value="CBS_dom_sf"/>
</dbReference>
<feature type="transmembrane region" description="Helical" evidence="14">
    <location>
        <begin position="108"/>
        <end position="129"/>
    </location>
</feature>
<feature type="domain" description="CBS" evidence="19">
    <location>
        <begin position="316"/>
        <end position="373"/>
    </location>
</feature>
<feature type="binding site" evidence="16">
    <location>
        <position position="167"/>
    </location>
    <ligand>
        <name>Zn(2+)</name>
        <dbReference type="ChEBI" id="CHEBI:29105"/>
        <note>catalytic</note>
    </ligand>
</feature>